<dbReference type="PANTHER" id="PTHR12461">
    <property type="entry name" value="HYPOXIA-INDUCIBLE FACTOR 1 ALPHA INHIBITOR-RELATED"/>
    <property type="match status" value="1"/>
</dbReference>
<comment type="caution">
    <text evidence="8">The sequence shown here is derived from an EMBL/GenBank/DDBJ whole genome shotgun (WGS) entry which is preliminary data.</text>
</comment>
<dbReference type="EMBL" id="JAVRBK010000008">
    <property type="protein sequence ID" value="KAK5640604.1"/>
    <property type="molecule type" value="Genomic_DNA"/>
</dbReference>
<evidence type="ECO:0000313" key="8">
    <source>
        <dbReference type="EMBL" id="KAK5640604.1"/>
    </source>
</evidence>
<dbReference type="Gene3D" id="2.60.120.650">
    <property type="entry name" value="Cupin"/>
    <property type="match status" value="1"/>
</dbReference>
<evidence type="ECO:0000256" key="1">
    <source>
        <dbReference type="ARBA" id="ARBA00001954"/>
    </source>
</evidence>
<dbReference type="PANTHER" id="PTHR12461:SF106">
    <property type="entry name" value="BIFUNCTIONAL PEPTIDASE AND ARGINYL-HYDROXYLASE JMJD5"/>
    <property type="match status" value="1"/>
</dbReference>
<comment type="cofactor">
    <cofactor evidence="1">
        <name>Fe(2+)</name>
        <dbReference type="ChEBI" id="CHEBI:29033"/>
    </cofactor>
</comment>
<evidence type="ECO:0000259" key="7">
    <source>
        <dbReference type="PROSITE" id="PS51184"/>
    </source>
</evidence>
<keyword evidence="3" id="KW-0479">Metal-binding</keyword>
<dbReference type="AlphaFoldDB" id="A0AAN7VB45"/>
<keyword evidence="6" id="KW-0539">Nucleus</keyword>
<proteinExistence type="predicted"/>
<keyword evidence="5" id="KW-0408">Iron</keyword>
<dbReference type="GO" id="GO:0051864">
    <property type="term" value="F:histone H3K36 demethylase activity"/>
    <property type="evidence" value="ECO:0007669"/>
    <property type="project" value="TreeGrafter"/>
</dbReference>
<reference evidence="8 9" key="1">
    <citation type="journal article" date="2024" name="Insects">
        <title>An Improved Chromosome-Level Genome Assembly of the Firefly Pyrocoelia pectoralis.</title>
        <authorList>
            <person name="Fu X."/>
            <person name="Meyer-Rochow V.B."/>
            <person name="Ballantyne L."/>
            <person name="Zhu X."/>
        </authorList>
    </citation>
    <scope>NUCLEOTIDE SEQUENCE [LARGE SCALE GENOMIC DNA]</scope>
    <source>
        <strain evidence="8">XCY_ONT2</strain>
    </source>
</reference>
<gene>
    <name evidence="8" type="ORF">RI129_011415</name>
</gene>
<accession>A0AAN7VB45</accession>
<dbReference type="SMART" id="SM00558">
    <property type="entry name" value="JmjC"/>
    <property type="match status" value="1"/>
</dbReference>
<evidence type="ECO:0000256" key="2">
    <source>
        <dbReference type="ARBA" id="ARBA00004123"/>
    </source>
</evidence>
<comment type="subcellular location">
    <subcellularLocation>
        <location evidence="2">Nucleus</location>
    </subcellularLocation>
</comment>
<protein>
    <recommendedName>
        <fullName evidence="7">JmjC domain-containing protein</fullName>
    </recommendedName>
</protein>
<name>A0AAN7VB45_9COLE</name>
<dbReference type="Proteomes" id="UP001329430">
    <property type="component" value="Chromosome 8"/>
</dbReference>
<dbReference type="InterPro" id="IPR041667">
    <property type="entry name" value="Cupin_8"/>
</dbReference>
<dbReference type="Pfam" id="PF13621">
    <property type="entry name" value="Cupin_8"/>
    <property type="match status" value="1"/>
</dbReference>
<feature type="domain" description="JmjC" evidence="7">
    <location>
        <begin position="260"/>
        <end position="399"/>
    </location>
</feature>
<evidence type="ECO:0000313" key="9">
    <source>
        <dbReference type="Proteomes" id="UP001329430"/>
    </source>
</evidence>
<dbReference type="GO" id="GO:0005634">
    <property type="term" value="C:nucleus"/>
    <property type="evidence" value="ECO:0007669"/>
    <property type="project" value="UniProtKB-SubCell"/>
</dbReference>
<sequence>MDLKTNLIKYVKNNLEIKKCVNEFNLYLRATFLECYSYCFVPHQKYEDELLLKIDSILDYLQDELNIGHWSEIPNTTRQAFTSVSFMKALITLRRGTDEDTIRSVLKCVDLGLLLGAPLDDNHDLLTQAASLLNKSLSTKSDLVENQRKRKLPSNLDRVVGKEVGSLNCPSIECFDKEFFKPRRPVILKDCISHWPAVTKWLDLNYLLGLAGSRTVPIEIGSHYTDENWTQRLMSLRDFIHRHYLDSSTVGYLAQHNLFDQIPELRNDIRVPDYCALSRQYDDGDDEPDINAWLGPEGTVSPLHFDPKDNLLVQVYGTKEIVLFSPNDSEYLYPHESNLLFNTAQVDPYRPDLEKFPKYNSAVAYKCLLEAGEMLYIPLRWWHHVTALDKSFSVSFWWT</sequence>
<organism evidence="8 9">
    <name type="scientific">Pyrocoelia pectoralis</name>
    <dbReference type="NCBI Taxonomy" id="417401"/>
    <lineage>
        <taxon>Eukaryota</taxon>
        <taxon>Metazoa</taxon>
        <taxon>Ecdysozoa</taxon>
        <taxon>Arthropoda</taxon>
        <taxon>Hexapoda</taxon>
        <taxon>Insecta</taxon>
        <taxon>Pterygota</taxon>
        <taxon>Neoptera</taxon>
        <taxon>Endopterygota</taxon>
        <taxon>Coleoptera</taxon>
        <taxon>Polyphaga</taxon>
        <taxon>Elateriformia</taxon>
        <taxon>Elateroidea</taxon>
        <taxon>Lampyridae</taxon>
        <taxon>Lampyrinae</taxon>
        <taxon>Pyrocoelia</taxon>
    </lineage>
</organism>
<dbReference type="SUPFAM" id="SSF51197">
    <property type="entry name" value="Clavaminate synthase-like"/>
    <property type="match status" value="1"/>
</dbReference>
<dbReference type="InterPro" id="IPR003347">
    <property type="entry name" value="JmjC_dom"/>
</dbReference>
<evidence type="ECO:0000256" key="4">
    <source>
        <dbReference type="ARBA" id="ARBA00023002"/>
    </source>
</evidence>
<keyword evidence="9" id="KW-1185">Reference proteome</keyword>
<dbReference type="PROSITE" id="PS51184">
    <property type="entry name" value="JMJC"/>
    <property type="match status" value="1"/>
</dbReference>
<evidence type="ECO:0000256" key="6">
    <source>
        <dbReference type="ARBA" id="ARBA00023242"/>
    </source>
</evidence>
<evidence type="ECO:0000256" key="3">
    <source>
        <dbReference type="ARBA" id="ARBA00022723"/>
    </source>
</evidence>
<keyword evidence="4" id="KW-0560">Oxidoreductase</keyword>
<evidence type="ECO:0000256" key="5">
    <source>
        <dbReference type="ARBA" id="ARBA00023004"/>
    </source>
</evidence>
<dbReference type="GO" id="GO:0046872">
    <property type="term" value="F:metal ion binding"/>
    <property type="evidence" value="ECO:0007669"/>
    <property type="project" value="UniProtKB-KW"/>
</dbReference>